<feature type="non-terminal residue" evidence="2">
    <location>
        <position position="75"/>
    </location>
</feature>
<dbReference type="AlphaFoldDB" id="A0A2T4KSH2"/>
<protein>
    <submittedName>
        <fullName evidence="2">Sensor histidine kinase</fullName>
    </submittedName>
</protein>
<keyword evidence="2" id="KW-0808">Transferase</keyword>
<dbReference type="EMBL" id="PYZH01000107">
    <property type="protein sequence ID" value="PTF10906.1"/>
    <property type="molecule type" value="Genomic_DNA"/>
</dbReference>
<accession>A0A2T4KSH2</accession>
<reference evidence="2 3" key="1">
    <citation type="journal article" date="2016" name="Front. Microbiol.">
        <title>Comprehensive Phylogenetic Analysis of Bovine Non-aureus Staphylococci Species Based on Whole-Genome Sequencing.</title>
        <authorList>
            <person name="Naushad S."/>
            <person name="Barkema H.W."/>
            <person name="Luby C."/>
            <person name="Condas L.A."/>
            <person name="Nobrega D.B."/>
            <person name="Carson D.A."/>
            <person name="De Buck J."/>
        </authorList>
    </citation>
    <scope>NUCLEOTIDE SEQUENCE [LARGE SCALE GENOMIC DNA]</scope>
    <source>
        <strain evidence="2 3">SNUC 4143</strain>
    </source>
</reference>
<keyword evidence="1" id="KW-0812">Transmembrane</keyword>
<organism evidence="2 3">
    <name type="scientific">Staphylococcus devriesei</name>
    <dbReference type="NCBI Taxonomy" id="586733"/>
    <lineage>
        <taxon>Bacteria</taxon>
        <taxon>Bacillati</taxon>
        <taxon>Bacillota</taxon>
        <taxon>Bacilli</taxon>
        <taxon>Bacillales</taxon>
        <taxon>Staphylococcaceae</taxon>
        <taxon>Staphylococcus</taxon>
    </lineage>
</organism>
<comment type="caution">
    <text evidence="2">The sequence shown here is derived from an EMBL/GenBank/DDBJ whole genome shotgun (WGS) entry which is preliminary data.</text>
</comment>
<feature type="transmembrane region" description="Helical" evidence="1">
    <location>
        <begin position="35"/>
        <end position="52"/>
    </location>
</feature>
<sequence>MENRSWSVRLGEISTLIYLIFPVIGIFGEKRGPEFLYITVLTIFTISYLLMVLVYNKLATNILYALLVLHYLGII</sequence>
<dbReference type="Proteomes" id="UP000243350">
    <property type="component" value="Unassembled WGS sequence"/>
</dbReference>
<evidence type="ECO:0000256" key="1">
    <source>
        <dbReference type="SAM" id="Phobius"/>
    </source>
</evidence>
<keyword evidence="1" id="KW-0472">Membrane</keyword>
<evidence type="ECO:0000313" key="2">
    <source>
        <dbReference type="EMBL" id="PTF10906.1"/>
    </source>
</evidence>
<dbReference type="GO" id="GO:0016301">
    <property type="term" value="F:kinase activity"/>
    <property type="evidence" value="ECO:0007669"/>
    <property type="project" value="UniProtKB-KW"/>
</dbReference>
<keyword evidence="2" id="KW-0418">Kinase</keyword>
<gene>
    <name evidence="2" type="ORF">BUY48_10805</name>
</gene>
<name>A0A2T4KSH2_9STAP</name>
<keyword evidence="1" id="KW-1133">Transmembrane helix</keyword>
<feature type="transmembrane region" description="Helical" evidence="1">
    <location>
        <begin position="6"/>
        <end position="28"/>
    </location>
</feature>
<evidence type="ECO:0000313" key="3">
    <source>
        <dbReference type="Proteomes" id="UP000243350"/>
    </source>
</evidence>
<proteinExistence type="predicted"/>